<dbReference type="AlphaFoldDB" id="A0A8D5ZIV7"/>
<keyword evidence="2" id="KW-1185">Reference proteome</keyword>
<dbReference type="Proteomes" id="UP000825123">
    <property type="component" value="Chromosome"/>
</dbReference>
<dbReference type="GeneID" id="66162663"/>
<sequence>MKFSPKIKSNAKLFQVKNILLVAALAAPIVYALLTGELASLIHIIMSRSDIEVVSAYAGGGSAGGIGS</sequence>
<reference evidence="1 2" key="1">
    <citation type="submission" date="2021-04" db="EMBL/GenBank/DDBJ databases">
        <title>Complete genome sequence of Stygiolobus sp. KN-1.</title>
        <authorList>
            <person name="Nakamura K."/>
            <person name="Sakai H."/>
            <person name="Kurosawa N."/>
        </authorList>
    </citation>
    <scope>NUCLEOTIDE SEQUENCE [LARGE SCALE GENOMIC DNA]</scope>
    <source>
        <strain evidence="1 2">KN-1</strain>
    </source>
</reference>
<protein>
    <submittedName>
        <fullName evidence="1">Uncharacterized protein</fullName>
    </submittedName>
</protein>
<dbReference type="EMBL" id="AP024597">
    <property type="protein sequence ID" value="BCU69617.1"/>
    <property type="molecule type" value="Genomic_DNA"/>
</dbReference>
<dbReference type="RefSeq" id="WP_221289618.1">
    <property type="nucleotide sequence ID" value="NZ_AP024597.1"/>
</dbReference>
<accession>A0A8D5ZIV7</accession>
<name>A0A8D5ZIV7_9CREN</name>
<organism evidence="1 2">
    <name type="scientific">Stygiolobus caldivivus</name>
    <dbReference type="NCBI Taxonomy" id="2824673"/>
    <lineage>
        <taxon>Archaea</taxon>
        <taxon>Thermoproteota</taxon>
        <taxon>Thermoprotei</taxon>
        <taxon>Sulfolobales</taxon>
        <taxon>Sulfolobaceae</taxon>
        <taxon>Stygiolobus</taxon>
    </lineage>
</organism>
<gene>
    <name evidence="1" type="ORF">KN1_09140</name>
</gene>
<evidence type="ECO:0000313" key="2">
    <source>
        <dbReference type="Proteomes" id="UP000825123"/>
    </source>
</evidence>
<dbReference type="KEGG" id="csty:KN1_09140"/>
<evidence type="ECO:0000313" key="1">
    <source>
        <dbReference type="EMBL" id="BCU69617.1"/>
    </source>
</evidence>
<proteinExistence type="predicted"/>